<evidence type="ECO:0000313" key="4">
    <source>
        <dbReference type="Proteomes" id="UP000635142"/>
    </source>
</evidence>
<dbReference type="SMART" id="SM00448">
    <property type="entry name" value="REC"/>
    <property type="match status" value="1"/>
</dbReference>
<dbReference type="SUPFAM" id="SSF52172">
    <property type="entry name" value="CheY-like"/>
    <property type="match status" value="1"/>
</dbReference>
<feature type="domain" description="Response regulatory" evidence="2">
    <location>
        <begin position="9"/>
        <end position="134"/>
    </location>
</feature>
<protein>
    <submittedName>
        <fullName evidence="3">Response regulator</fullName>
    </submittedName>
</protein>
<reference evidence="3" key="1">
    <citation type="submission" date="2020-08" db="EMBL/GenBank/DDBJ databases">
        <title>Sulfitobacter aestuariivivens sp. nov., isolated from a tidal flat.</title>
        <authorList>
            <person name="Park S."/>
            <person name="Yoon J.-H."/>
        </authorList>
    </citation>
    <scope>NUCLEOTIDE SEQUENCE</scope>
    <source>
        <strain evidence="3">TSTF-M16</strain>
    </source>
</reference>
<dbReference type="InterPro" id="IPR011006">
    <property type="entry name" value="CheY-like_superfamily"/>
</dbReference>
<sequence>MPPLPGFYKILIIEDDRVSVMALQRALRKLAVRNDVHICHDGIDALSYLATEKASGVPLCPHLVILDLNMPRMGGLEFLEAIRDDPLLVDLRVLISSGVEIPQRVEQANSPHVTGHLHKDRPYESLEQHFGAQKAVYQGSLQPEELR</sequence>
<name>A0A927D3A6_9RHOB</name>
<dbReference type="InterPro" id="IPR052893">
    <property type="entry name" value="TCS_response_regulator"/>
</dbReference>
<evidence type="ECO:0000256" key="1">
    <source>
        <dbReference type="PROSITE-ProRule" id="PRU00169"/>
    </source>
</evidence>
<keyword evidence="1" id="KW-0597">Phosphoprotein</keyword>
<evidence type="ECO:0000259" key="2">
    <source>
        <dbReference type="PROSITE" id="PS50110"/>
    </source>
</evidence>
<dbReference type="PROSITE" id="PS50110">
    <property type="entry name" value="RESPONSE_REGULATORY"/>
    <property type="match status" value="1"/>
</dbReference>
<keyword evidence="4" id="KW-1185">Reference proteome</keyword>
<dbReference type="InterPro" id="IPR001789">
    <property type="entry name" value="Sig_transdc_resp-reg_receiver"/>
</dbReference>
<dbReference type="Proteomes" id="UP000635142">
    <property type="component" value="Unassembled WGS sequence"/>
</dbReference>
<comment type="caution">
    <text evidence="3">The sequence shown here is derived from an EMBL/GenBank/DDBJ whole genome shotgun (WGS) entry which is preliminary data.</text>
</comment>
<evidence type="ECO:0000313" key="3">
    <source>
        <dbReference type="EMBL" id="MBD3664350.1"/>
    </source>
</evidence>
<dbReference type="Gene3D" id="3.40.50.2300">
    <property type="match status" value="1"/>
</dbReference>
<dbReference type="AlphaFoldDB" id="A0A927D3A6"/>
<organism evidence="3 4">
    <name type="scientific">Sulfitobacter aestuariivivens</name>
    <dbReference type="NCBI Taxonomy" id="2766981"/>
    <lineage>
        <taxon>Bacteria</taxon>
        <taxon>Pseudomonadati</taxon>
        <taxon>Pseudomonadota</taxon>
        <taxon>Alphaproteobacteria</taxon>
        <taxon>Rhodobacterales</taxon>
        <taxon>Roseobacteraceae</taxon>
        <taxon>Sulfitobacter</taxon>
    </lineage>
</organism>
<gene>
    <name evidence="3" type="ORF">H9Q16_10485</name>
</gene>
<dbReference type="GO" id="GO:0000160">
    <property type="term" value="P:phosphorelay signal transduction system"/>
    <property type="evidence" value="ECO:0007669"/>
    <property type="project" value="InterPro"/>
</dbReference>
<dbReference type="PANTHER" id="PTHR44520:SF2">
    <property type="entry name" value="RESPONSE REGULATOR RCP1"/>
    <property type="match status" value="1"/>
</dbReference>
<feature type="modified residue" description="4-aspartylphosphate" evidence="1">
    <location>
        <position position="67"/>
    </location>
</feature>
<accession>A0A927D3A6</accession>
<proteinExistence type="predicted"/>
<dbReference type="PANTHER" id="PTHR44520">
    <property type="entry name" value="RESPONSE REGULATOR RCP1-RELATED"/>
    <property type="match status" value="1"/>
</dbReference>
<dbReference type="EMBL" id="JACTAG010000002">
    <property type="protein sequence ID" value="MBD3664350.1"/>
    <property type="molecule type" value="Genomic_DNA"/>
</dbReference>
<dbReference type="Pfam" id="PF00072">
    <property type="entry name" value="Response_reg"/>
    <property type="match status" value="1"/>
</dbReference>
<dbReference type="RefSeq" id="WP_191075384.1">
    <property type="nucleotide sequence ID" value="NZ_JACTAG010000002.1"/>
</dbReference>